<dbReference type="OrthoDB" id="2556847at2759"/>
<dbReference type="RefSeq" id="XP_014563211.1">
    <property type="nucleotide sequence ID" value="XM_014707725.1"/>
</dbReference>
<evidence type="ECO:0000313" key="3">
    <source>
        <dbReference type="Proteomes" id="UP000031056"/>
    </source>
</evidence>
<protein>
    <recommendedName>
        <fullName evidence="4">GLTSCR protein conserved domain-containing protein</fullName>
    </recommendedName>
</protein>
<name>A0A0B2UIV8_9MICR</name>
<feature type="compositionally biased region" description="Low complexity" evidence="1">
    <location>
        <begin position="12"/>
        <end position="23"/>
    </location>
</feature>
<dbReference type="HOGENOM" id="CLU_1215114_0_0_1"/>
<keyword evidence="3" id="KW-1185">Reference proteome</keyword>
<gene>
    <name evidence="2" type="ORF">M896_090970</name>
</gene>
<proteinExistence type="predicted"/>
<feature type="region of interest" description="Disordered" evidence="1">
    <location>
        <begin position="1"/>
        <end position="23"/>
    </location>
</feature>
<evidence type="ECO:0008006" key="4">
    <source>
        <dbReference type="Google" id="ProtNLM"/>
    </source>
</evidence>
<dbReference type="InParanoid" id="A0A0B2UIV8"/>
<sequence>MDEDMLDGHELSVGNSGESVVGGQDEGARIATANVEEAQFEEIKEHAERSIESEVADRRCARGPGMLYGNFYKHAQTHRQKVIGFLQKDLAQIEKPDLRRFLNINHAYECLLPYHLFGSHLYEDMMFMHTNEIKDNEEIDAVLQLLKETVEDVKSCDTNESLVCELLLYYQQRYINSMYAESREHKNARRSRHQLNRRNTVFRLRIGADELKRDVTIREGRLYFKKGE</sequence>
<dbReference type="AlphaFoldDB" id="A0A0B2UIV8"/>
<evidence type="ECO:0000313" key="2">
    <source>
        <dbReference type="EMBL" id="KHN69169.1"/>
    </source>
</evidence>
<evidence type="ECO:0000256" key="1">
    <source>
        <dbReference type="SAM" id="MobiDB-lite"/>
    </source>
</evidence>
<dbReference type="STRING" id="1354746.A0A0B2UIV8"/>
<reference evidence="2 3" key="1">
    <citation type="journal article" date="2014" name="MBio">
        <title>The Ordospora colligata genome; evolution of extreme reduction in microsporidia and host-to-parasite horizontal gene transfer.</title>
        <authorList>
            <person name="Pombert J.-F."/>
            <person name="Haag K.L."/>
            <person name="Beidas S."/>
            <person name="Ebert D."/>
            <person name="Keeling P.J."/>
        </authorList>
    </citation>
    <scope>NUCLEOTIDE SEQUENCE [LARGE SCALE GENOMIC DNA]</scope>
    <source>
        <strain evidence="2 3">OC4</strain>
    </source>
</reference>
<comment type="caution">
    <text evidence="2">The sequence shown here is derived from an EMBL/GenBank/DDBJ whole genome shotgun (WGS) entry which is preliminary data.</text>
</comment>
<dbReference type="EMBL" id="JOKQ01000009">
    <property type="protein sequence ID" value="KHN69169.1"/>
    <property type="molecule type" value="Genomic_DNA"/>
</dbReference>
<organism evidence="2 3">
    <name type="scientific">Ordospora colligata OC4</name>
    <dbReference type="NCBI Taxonomy" id="1354746"/>
    <lineage>
        <taxon>Eukaryota</taxon>
        <taxon>Fungi</taxon>
        <taxon>Fungi incertae sedis</taxon>
        <taxon>Microsporidia</taxon>
        <taxon>Ordosporidae</taxon>
        <taxon>Ordospora</taxon>
    </lineage>
</organism>
<accession>A0A0B2UIV8</accession>
<dbReference type="Proteomes" id="UP000031056">
    <property type="component" value="Unassembled WGS sequence"/>
</dbReference>
<dbReference type="VEuPathDB" id="MicrosporidiaDB:M896_090970"/>
<feature type="compositionally biased region" description="Basic and acidic residues" evidence="1">
    <location>
        <begin position="1"/>
        <end position="10"/>
    </location>
</feature>
<dbReference type="GeneID" id="26262310"/>